<keyword evidence="3" id="KW-1185">Reference proteome</keyword>
<dbReference type="RefSeq" id="WP_151668004.1">
    <property type="nucleotide sequence ID" value="NZ_WBVO01000010.1"/>
</dbReference>
<gene>
    <name evidence="2" type="ORF">F8C67_11510</name>
</gene>
<proteinExistence type="predicted"/>
<evidence type="ECO:0000313" key="2">
    <source>
        <dbReference type="EMBL" id="KAB2807661.1"/>
    </source>
</evidence>
<name>A0A6N6RDU7_9FLAO</name>
<reference evidence="2 3" key="1">
    <citation type="submission" date="2019-09" db="EMBL/GenBank/DDBJ databases">
        <title>Genomes of family Cryomorphaceae.</title>
        <authorList>
            <person name="Bowman J.P."/>
        </authorList>
    </citation>
    <scope>NUCLEOTIDE SEQUENCE [LARGE SCALE GENOMIC DNA]</scope>
    <source>
        <strain evidence="2 3">LMG 25704</strain>
    </source>
</reference>
<dbReference type="Proteomes" id="UP000468650">
    <property type="component" value="Unassembled WGS sequence"/>
</dbReference>
<evidence type="ECO:0000256" key="1">
    <source>
        <dbReference type="SAM" id="SignalP"/>
    </source>
</evidence>
<comment type="caution">
    <text evidence="2">The sequence shown here is derived from an EMBL/GenBank/DDBJ whole genome shotgun (WGS) entry which is preliminary data.</text>
</comment>
<keyword evidence="1" id="KW-0732">Signal</keyword>
<feature type="chain" id="PRO_5027028797" description="DUF481 domain-containing protein" evidence="1">
    <location>
        <begin position="29"/>
        <end position="265"/>
    </location>
</feature>
<evidence type="ECO:0000313" key="3">
    <source>
        <dbReference type="Proteomes" id="UP000468650"/>
    </source>
</evidence>
<dbReference type="PROSITE" id="PS51257">
    <property type="entry name" value="PROKAR_LIPOPROTEIN"/>
    <property type="match status" value="1"/>
</dbReference>
<sequence>MNRIIKTSLSVLGLAVASISCTPTYNYASAPIDNVHAYRPKAKAGTDMAQSISVSYDTQDEGYYEHDENLDYGQIDYNLSMRGDWSIHNLSASLGAGQYTIDNELSGRRDLFYTFLMGSYEFSAYTRYGSAGLEWRYIQMGFGGGSDMGAYAGTMRRFDGDLDSDTLDFNFSGSQIAHFYLATELNYALGSNSNMGLQLGFRQNLLSVEAFYAYPFTYLYYEHKNYGAFVGFNLYASTGRSNVIDGMYTKPATYTRPTFGVYYSF</sequence>
<dbReference type="EMBL" id="WBVO01000010">
    <property type="protein sequence ID" value="KAB2807661.1"/>
    <property type="molecule type" value="Genomic_DNA"/>
</dbReference>
<dbReference type="AlphaFoldDB" id="A0A6N6RDU7"/>
<organism evidence="2 3">
    <name type="scientific">Phaeocystidibacter luteus</name>
    <dbReference type="NCBI Taxonomy" id="911197"/>
    <lineage>
        <taxon>Bacteria</taxon>
        <taxon>Pseudomonadati</taxon>
        <taxon>Bacteroidota</taxon>
        <taxon>Flavobacteriia</taxon>
        <taxon>Flavobacteriales</taxon>
        <taxon>Phaeocystidibacteraceae</taxon>
        <taxon>Phaeocystidibacter</taxon>
    </lineage>
</organism>
<feature type="signal peptide" evidence="1">
    <location>
        <begin position="1"/>
        <end position="28"/>
    </location>
</feature>
<accession>A0A6N6RDU7</accession>
<evidence type="ECO:0008006" key="4">
    <source>
        <dbReference type="Google" id="ProtNLM"/>
    </source>
</evidence>
<protein>
    <recommendedName>
        <fullName evidence="4">DUF481 domain-containing protein</fullName>
    </recommendedName>
</protein>